<evidence type="ECO:0000313" key="1">
    <source>
        <dbReference type="EMBL" id="GJT39570.1"/>
    </source>
</evidence>
<sequence length="117" mass="13908">MIATGAPNLAEERFQKFCKLSEHHWWERFWLHNPILINSRLPHENVLVPSRRREQAHKVDAPHVKRLSQTWKEWWPEKPESKDLFGCEVCNHDVPRWVQCGKLRESQELHVASANIA</sequence>
<protein>
    <submittedName>
        <fullName evidence="1">Uncharacterized protein</fullName>
    </submittedName>
</protein>
<reference evidence="1" key="1">
    <citation type="journal article" date="2022" name="Int. J. Mol. Sci.">
        <title>Draft Genome of Tanacetum Coccineum: Genomic Comparison of Closely Related Tanacetum-Family Plants.</title>
        <authorList>
            <person name="Yamashiro T."/>
            <person name="Shiraishi A."/>
            <person name="Nakayama K."/>
            <person name="Satake H."/>
        </authorList>
    </citation>
    <scope>NUCLEOTIDE SEQUENCE</scope>
</reference>
<evidence type="ECO:0000313" key="2">
    <source>
        <dbReference type="Proteomes" id="UP001151760"/>
    </source>
</evidence>
<proteinExistence type="predicted"/>
<name>A0ABQ5DK48_9ASTR</name>
<comment type="caution">
    <text evidence="1">The sequence shown here is derived from an EMBL/GenBank/DDBJ whole genome shotgun (WGS) entry which is preliminary data.</text>
</comment>
<reference evidence="1" key="2">
    <citation type="submission" date="2022-01" db="EMBL/GenBank/DDBJ databases">
        <authorList>
            <person name="Yamashiro T."/>
            <person name="Shiraishi A."/>
            <person name="Satake H."/>
            <person name="Nakayama K."/>
        </authorList>
    </citation>
    <scope>NUCLEOTIDE SEQUENCE</scope>
</reference>
<dbReference type="EMBL" id="BQNB010015397">
    <property type="protein sequence ID" value="GJT39570.1"/>
    <property type="molecule type" value="Genomic_DNA"/>
</dbReference>
<accession>A0ABQ5DK48</accession>
<organism evidence="1 2">
    <name type="scientific">Tanacetum coccineum</name>
    <dbReference type="NCBI Taxonomy" id="301880"/>
    <lineage>
        <taxon>Eukaryota</taxon>
        <taxon>Viridiplantae</taxon>
        <taxon>Streptophyta</taxon>
        <taxon>Embryophyta</taxon>
        <taxon>Tracheophyta</taxon>
        <taxon>Spermatophyta</taxon>
        <taxon>Magnoliopsida</taxon>
        <taxon>eudicotyledons</taxon>
        <taxon>Gunneridae</taxon>
        <taxon>Pentapetalae</taxon>
        <taxon>asterids</taxon>
        <taxon>campanulids</taxon>
        <taxon>Asterales</taxon>
        <taxon>Asteraceae</taxon>
        <taxon>Asteroideae</taxon>
        <taxon>Anthemideae</taxon>
        <taxon>Anthemidinae</taxon>
        <taxon>Tanacetum</taxon>
    </lineage>
</organism>
<gene>
    <name evidence="1" type="ORF">Tco_0939435</name>
</gene>
<keyword evidence="2" id="KW-1185">Reference proteome</keyword>
<dbReference type="Proteomes" id="UP001151760">
    <property type="component" value="Unassembled WGS sequence"/>
</dbReference>